<gene>
    <name evidence="2" type="ORF">GCM10010307_28410</name>
</gene>
<organism evidence="2 3">
    <name type="scientific">Streptomyces vastus</name>
    <dbReference type="NCBI Taxonomy" id="285451"/>
    <lineage>
        <taxon>Bacteria</taxon>
        <taxon>Bacillati</taxon>
        <taxon>Actinomycetota</taxon>
        <taxon>Actinomycetes</taxon>
        <taxon>Kitasatosporales</taxon>
        <taxon>Streptomycetaceae</taxon>
        <taxon>Streptomyces</taxon>
    </lineage>
</organism>
<comment type="caution">
    <text evidence="2">The sequence shown here is derived from an EMBL/GenBank/DDBJ whole genome shotgun (WGS) entry which is preliminary data.</text>
</comment>
<feature type="region of interest" description="Disordered" evidence="1">
    <location>
        <begin position="1"/>
        <end position="42"/>
    </location>
</feature>
<reference evidence="3" key="1">
    <citation type="journal article" date="2019" name="Int. J. Syst. Evol. Microbiol.">
        <title>The Global Catalogue of Microorganisms (GCM) 10K type strain sequencing project: providing services to taxonomists for standard genome sequencing and annotation.</title>
        <authorList>
            <consortium name="The Broad Institute Genomics Platform"/>
            <consortium name="The Broad Institute Genome Sequencing Center for Infectious Disease"/>
            <person name="Wu L."/>
            <person name="Ma J."/>
        </authorList>
    </citation>
    <scope>NUCLEOTIDE SEQUENCE [LARGE SCALE GENOMIC DNA]</scope>
    <source>
        <strain evidence="3">JCM 4524</strain>
    </source>
</reference>
<feature type="compositionally biased region" description="Basic and acidic residues" evidence="1">
    <location>
        <begin position="30"/>
        <end position="39"/>
    </location>
</feature>
<proteinExistence type="predicted"/>
<name>A0ABP6D2I0_9ACTN</name>
<dbReference type="EMBL" id="BAAASJ010000030">
    <property type="protein sequence ID" value="GAA2633758.1"/>
    <property type="molecule type" value="Genomic_DNA"/>
</dbReference>
<feature type="compositionally biased region" description="Gly residues" evidence="1">
    <location>
        <begin position="12"/>
        <end position="22"/>
    </location>
</feature>
<dbReference type="Proteomes" id="UP001500151">
    <property type="component" value="Unassembled WGS sequence"/>
</dbReference>
<sequence length="96" mass="9785">MEENPRVQRGVVKGGGGLGAGQQIGADTAEGDHGARTADEADEELALHHVLLKSEEWSPCWPTAGQGEEVASPSPASPGARLGHSAEAGADGPHLR</sequence>
<evidence type="ECO:0000256" key="1">
    <source>
        <dbReference type="SAM" id="MobiDB-lite"/>
    </source>
</evidence>
<feature type="region of interest" description="Disordered" evidence="1">
    <location>
        <begin position="59"/>
        <end position="96"/>
    </location>
</feature>
<accession>A0ABP6D2I0</accession>
<evidence type="ECO:0000313" key="2">
    <source>
        <dbReference type="EMBL" id="GAA2633758.1"/>
    </source>
</evidence>
<evidence type="ECO:0000313" key="3">
    <source>
        <dbReference type="Proteomes" id="UP001500151"/>
    </source>
</evidence>
<protein>
    <submittedName>
        <fullName evidence="2">Uncharacterized protein</fullName>
    </submittedName>
</protein>
<keyword evidence="3" id="KW-1185">Reference proteome</keyword>